<evidence type="ECO:0008006" key="6">
    <source>
        <dbReference type="Google" id="ProtNLM"/>
    </source>
</evidence>
<keyword evidence="2" id="KW-0460">Magnesium</keyword>
<dbReference type="EMBL" id="CAJNOJ010000077">
    <property type="protein sequence ID" value="CAF1048828.1"/>
    <property type="molecule type" value="Genomic_DNA"/>
</dbReference>
<evidence type="ECO:0000313" key="4">
    <source>
        <dbReference type="EMBL" id="CAF1048828.1"/>
    </source>
</evidence>
<protein>
    <recommendedName>
        <fullName evidence="6">Geranylgeranyl pyrophosphate synthase</fullName>
    </recommendedName>
</protein>
<dbReference type="GO" id="GO:0008299">
    <property type="term" value="P:isoprenoid biosynthetic process"/>
    <property type="evidence" value="ECO:0007669"/>
    <property type="project" value="InterPro"/>
</dbReference>
<evidence type="ECO:0000256" key="3">
    <source>
        <dbReference type="RuleBase" id="RU004466"/>
    </source>
</evidence>
<comment type="similarity">
    <text evidence="3">Belongs to the FPP/GGPP synthase family.</text>
</comment>
<dbReference type="PANTHER" id="PTHR12001">
    <property type="entry name" value="GERANYLGERANYL PYROPHOSPHATE SYNTHASE"/>
    <property type="match status" value="1"/>
</dbReference>
<accession>A0A814KFT7</accession>
<dbReference type="AlphaFoldDB" id="A0A814KFT7"/>
<dbReference type="Proteomes" id="UP000663852">
    <property type="component" value="Unassembled WGS sequence"/>
</dbReference>
<dbReference type="OrthoDB" id="6921389at2759"/>
<dbReference type="GO" id="GO:0004659">
    <property type="term" value="F:prenyltransferase activity"/>
    <property type="evidence" value="ECO:0007669"/>
    <property type="project" value="InterPro"/>
</dbReference>
<reference evidence="4" key="1">
    <citation type="submission" date="2021-02" db="EMBL/GenBank/DDBJ databases">
        <authorList>
            <person name="Nowell W R."/>
        </authorList>
    </citation>
    <scope>NUCLEOTIDE SEQUENCE</scope>
</reference>
<dbReference type="Gene3D" id="1.10.600.10">
    <property type="entry name" value="Farnesyl Diphosphate Synthase"/>
    <property type="match status" value="1"/>
</dbReference>
<keyword evidence="1" id="KW-0479">Metal-binding</keyword>
<dbReference type="InterPro" id="IPR033749">
    <property type="entry name" value="Polyprenyl_synt_CS"/>
</dbReference>
<dbReference type="CDD" id="cd00685">
    <property type="entry name" value="Trans_IPPS_HT"/>
    <property type="match status" value="1"/>
</dbReference>
<dbReference type="PROSITE" id="PS00723">
    <property type="entry name" value="POLYPRENYL_SYNTHASE_1"/>
    <property type="match status" value="1"/>
</dbReference>
<dbReference type="InterPro" id="IPR008949">
    <property type="entry name" value="Isoprenoid_synthase_dom_sf"/>
</dbReference>
<dbReference type="Pfam" id="PF00348">
    <property type="entry name" value="polyprenyl_synt"/>
    <property type="match status" value="1"/>
</dbReference>
<evidence type="ECO:0000256" key="2">
    <source>
        <dbReference type="ARBA" id="ARBA00022842"/>
    </source>
</evidence>
<dbReference type="InterPro" id="IPR000092">
    <property type="entry name" value="Polyprenyl_synt"/>
</dbReference>
<dbReference type="GO" id="GO:0046872">
    <property type="term" value="F:metal ion binding"/>
    <property type="evidence" value="ECO:0007669"/>
    <property type="project" value="UniProtKB-KW"/>
</dbReference>
<dbReference type="SFLD" id="SFLDS00005">
    <property type="entry name" value="Isoprenoid_Synthase_Type_I"/>
    <property type="match status" value="1"/>
</dbReference>
<evidence type="ECO:0000313" key="5">
    <source>
        <dbReference type="Proteomes" id="UP000663852"/>
    </source>
</evidence>
<name>A0A814KFT7_ADIRI</name>
<evidence type="ECO:0000256" key="1">
    <source>
        <dbReference type="ARBA" id="ARBA00022723"/>
    </source>
</evidence>
<keyword evidence="3" id="KW-0808">Transferase</keyword>
<dbReference type="PANTHER" id="PTHR12001:SF44">
    <property type="entry name" value="GERANYLGERANYL PYROPHOSPHATE SYNTHASE"/>
    <property type="match status" value="1"/>
</dbReference>
<sequence>MNIGGNLYCSYSNMENDKQITADPDAENKILLEPYEYIRTIPGKQIRPKLIQAFNLWLHIPDEKLTVIEDLVEMLHNASLLIDDIQDNSKLRRGVPVAHNIYGIPLTINAANYIYFLAMQKALALEHADVTQIFVDQMLELHHGQGMEIWWRDNFVSPSEGEYRQMVIRKCGGLFNLGVRLMQLFAPTEIRSAYNFNKLCELLSLLFQIRDDYCNLISKEYTNNKSYCEDLTEGKFSFPILHAVNTRETDTRIIHILKQRTQDIELKRYCVRLLHEFGSLEYTRQVCDDLAKQIYDEIDVLGGNTYLESIIQGLMEIFRRDNEENGKDLNQHERVVFDHSIKMEKLRNHNKTNGQQHT</sequence>
<dbReference type="SUPFAM" id="SSF48576">
    <property type="entry name" value="Terpenoid synthases"/>
    <property type="match status" value="1"/>
</dbReference>
<proteinExistence type="inferred from homology"/>
<gene>
    <name evidence="4" type="ORF">EDS130_LOCUS17319</name>
</gene>
<comment type="caution">
    <text evidence="4">The sequence shown here is derived from an EMBL/GenBank/DDBJ whole genome shotgun (WGS) entry which is preliminary data.</text>
</comment>
<organism evidence="4 5">
    <name type="scientific">Adineta ricciae</name>
    <name type="common">Rotifer</name>
    <dbReference type="NCBI Taxonomy" id="249248"/>
    <lineage>
        <taxon>Eukaryota</taxon>
        <taxon>Metazoa</taxon>
        <taxon>Spiralia</taxon>
        <taxon>Gnathifera</taxon>
        <taxon>Rotifera</taxon>
        <taxon>Eurotatoria</taxon>
        <taxon>Bdelloidea</taxon>
        <taxon>Adinetida</taxon>
        <taxon>Adinetidae</taxon>
        <taxon>Adineta</taxon>
    </lineage>
</organism>